<evidence type="ECO:0000313" key="5">
    <source>
        <dbReference type="EMBL" id="EEF47318.1"/>
    </source>
</evidence>
<keyword evidence="1" id="KW-0645">Protease</keyword>
<dbReference type="EMBL" id="EQ973789">
    <property type="protein sequence ID" value="EEF47318.1"/>
    <property type="molecule type" value="Genomic_DNA"/>
</dbReference>
<dbReference type="EC" id="1.3.1.74" evidence="5"/>
<dbReference type="SUPFAM" id="SSF50156">
    <property type="entry name" value="PDZ domain-like"/>
    <property type="match status" value="1"/>
</dbReference>
<dbReference type="InterPro" id="IPR036034">
    <property type="entry name" value="PDZ_sf"/>
</dbReference>
<keyword evidence="3" id="KW-0720">Serine protease</keyword>
<accession>B9RLZ5</accession>
<dbReference type="GO" id="GO:0006508">
    <property type="term" value="P:proteolysis"/>
    <property type="evidence" value="ECO:0007669"/>
    <property type="project" value="UniProtKB-KW"/>
</dbReference>
<dbReference type="eggNOG" id="KOG1320">
    <property type="taxonomic scope" value="Eukaryota"/>
</dbReference>
<dbReference type="Gene3D" id="3.20.190.20">
    <property type="match status" value="1"/>
</dbReference>
<keyword evidence="5" id="KW-0560">Oxidoreductase</keyword>
<evidence type="ECO:0000256" key="3">
    <source>
        <dbReference type="ARBA" id="ARBA00022825"/>
    </source>
</evidence>
<dbReference type="Proteomes" id="UP000008311">
    <property type="component" value="Unassembled WGS sequence"/>
</dbReference>
<dbReference type="MEROPS" id="S01.A09"/>
<dbReference type="InParanoid" id="B9RLZ5"/>
<evidence type="ECO:0000256" key="1">
    <source>
        <dbReference type="ARBA" id="ARBA00022670"/>
    </source>
</evidence>
<dbReference type="InterPro" id="IPR009003">
    <property type="entry name" value="Peptidase_S1_PA"/>
</dbReference>
<organism evidence="5 6">
    <name type="scientific">Ricinus communis</name>
    <name type="common">Castor bean</name>
    <dbReference type="NCBI Taxonomy" id="3988"/>
    <lineage>
        <taxon>Eukaryota</taxon>
        <taxon>Viridiplantae</taxon>
        <taxon>Streptophyta</taxon>
        <taxon>Embryophyta</taxon>
        <taxon>Tracheophyta</taxon>
        <taxon>Spermatophyta</taxon>
        <taxon>Magnoliopsida</taxon>
        <taxon>eudicotyledons</taxon>
        <taxon>Gunneridae</taxon>
        <taxon>Pentapetalae</taxon>
        <taxon>rosids</taxon>
        <taxon>fabids</taxon>
        <taxon>Malpighiales</taxon>
        <taxon>Euphorbiaceae</taxon>
        <taxon>Acalyphoideae</taxon>
        <taxon>Acalypheae</taxon>
        <taxon>Ricinus</taxon>
    </lineage>
</organism>
<evidence type="ECO:0000259" key="4">
    <source>
        <dbReference type="Pfam" id="PF17815"/>
    </source>
</evidence>
<dbReference type="PANTHER" id="PTHR45980:SF9">
    <property type="entry name" value="PROTEASE DO-LIKE 10, MITOCHONDRIAL-RELATED"/>
    <property type="match status" value="1"/>
</dbReference>
<dbReference type="InterPro" id="IPR046449">
    <property type="entry name" value="DEGP_PDZ_sf"/>
</dbReference>
<name>B9RLZ5_RICCO</name>
<dbReference type="Pfam" id="PF17815">
    <property type="entry name" value="PDZ_3"/>
    <property type="match status" value="1"/>
</dbReference>
<gene>
    <name evidence="5" type="ORF">RCOM_1076350</name>
</gene>
<dbReference type="GO" id="GO:0004252">
    <property type="term" value="F:serine-type endopeptidase activity"/>
    <property type="evidence" value="ECO:0000318"/>
    <property type="project" value="GO_Central"/>
</dbReference>
<reference evidence="6" key="1">
    <citation type="journal article" date="2010" name="Nat. Biotechnol.">
        <title>Draft genome sequence of the oilseed species Ricinus communis.</title>
        <authorList>
            <person name="Chan A.P."/>
            <person name="Crabtree J."/>
            <person name="Zhao Q."/>
            <person name="Lorenzi H."/>
            <person name="Orvis J."/>
            <person name="Puiu D."/>
            <person name="Melake-Berhan A."/>
            <person name="Jones K.M."/>
            <person name="Redman J."/>
            <person name="Chen G."/>
            <person name="Cahoon E.B."/>
            <person name="Gedil M."/>
            <person name="Stanke M."/>
            <person name="Haas B.J."/>
            <person name="Wortman J.R."/>
            <person name="Fraser-Liggett C.M."/>
            <person name="Ravel J."/>
            <person name="Rabinowicz P.D."/>
        </authorList>
    </citation>
    <scope>NUCLEOTIDE SEQUENCE [LARGE SCALE GENOMIC DNA]</scope>
    <source>
        <strain evidence="6">cv. Hale</strain>
    </source>
</reference>
<keyword evidence="2" id="KW-0378">Hydrolase</keyword>
<dbReference type="AlphaFoldDB" id="B9RLZ5"/>
<dbReference type="PANTHER" id="PTHR45980">
    <property type="match status" value="1"/>
</dbReference>
<evidence type="ECO:0000313" key="6">
    <source>
        <dbReference type="Proteomes" id="UP000008311"/>
    </source>
</evidence>
<evidence type="ECO:0000256" key="2">
    <source>
        <dbReference type="ARBA" id="ARBA00022801"/>
    </source>
</evidence>
<keyword evidence="6" id="KW-1185">Reference proteome</keyword>
<protein>
    <submittedName>
        <fullName evidence="5">Serine endopeptidase degp2, putative</fullName>
        <ecNumber evidence="5">1.3.1.74</ecNumber>
    </submittedName>
</protein>
<dbReference type="Gene3D" id="2.40.10.10">
    <property type="entry name" value="Trypsin-like serine proteases"/>
    <property type="match status" value="1"/>
</dbReference>
<dbReference type="Pfam" id="PF13365">
    <property type="entry name" value="Trypsin_2"/>
    <property type="match status" value="1"/>
</dbReference>
<dbReference type="GO" id="GO:0032440">
    <property type="term" value="F:2-alkenal reductase [NAD(P)H] activity"/>
    <property type="evidence" value="ECO:0007669"/>
    <property type="project" value="UniProtKB-EC"/>
</dbReference>
<dbReference type="SUPFAM" id="SSF50494">
    <property type="entry name" value="Trypsin-like serine proteases"/>
    <property type="match status" value="1"/>
</dbReference>
<dbReference type="InterPro" id="IPR043504">
    <property type="entry name" value="Peptidase_S1_PA_chymotrypsin"/>
</dbReference>
<dbReference type="STRING" id="3988.B9RLZ5"/>
<proteinExistence type="predicted"/>
<sequence>MLGSSVRTARKLRCLTTSSRRSLFTKSNKIMPSFANDSLNSTKTAAAAAAAWSPRWYSSITKHDSELRDAYYLAIELALDSVVKIFTVSSSPNYFLPWQNKPQRESMGSGFVIPGKRILTNAHVVADHTFVLVRRHGSPTKYRAEVQAIGHECDLAILVVESEEFWDGMNFLELGDIPFLQEAVAVVGYPQGNNITCHCIPYCLYYVLAVFFIEVRWHIKEILECKSTPVWYSNQIVVSGEESISYIIPVPVIKHFIAGVQENGKYVGFCSLGLSCQPTENVQLRKHFGMHPEMTGVLVSKINPLSDAHRVLRKDDIILAFDGVPIANDGTVPFRNRERITFDHLVSMKKPNETALVRILRDGEEQEYNIIIRPLQPLVPVHQFDKLPSYYIFAGLVFVPLTQPYLHEYGEDWYNSSPRRLCEHALRELPKKAGEQLVILSQVLMDDINAGYERLAELQVKKVNGVVIENLKHLCQLVEGCSAERLRFDLDDDRVIVLNYNLAKLATSKILKHHRIPSAKSCDLIDE</sequence>
<dbReference type="Gene3D" id="2.30.42.10">
    <property type="match status" value="1"/>
</dbReference>
<dbReference type="InterPro" id="IPR041517">
    <property type="entry name" value="DEGP_PDZ"/>
</dbReference>
<dbReference type="FunCoup" id="B9RLZ5">
    <property type="interactions" value="195"/>
</dbReference>
<feature type="domain" description="Protease Do-like PDZ" evidence="4">
    <location>
        <begin position="379"/>
        <end position="523"/>
    </location>
</feature>